<keyword evidence="2" id="KW-1185">Reference proteome</keyword>
<evidence type="ECO:0000313" key="1">
    <source>
        <dbReference type="EMBL" id="CAG7687450.1"/>
    </source>
</evidence>
<reference evidence="1" key="1">
    <citation type="submission" date="2021-06" db="EMBL/GenBank/DDBJ databases">
        <authorList>
            <person name="Hodson N. C."/>
            <person name="Mongue J. A."/>
            <person name="Jaron S. K."/>
        </authorList>
    </citation>
    <scope>NUCLEOTIDE SEQUENCE</scope>
</reference>
<dbReference type="EMBL" id="CAJVCH010019720">
    <property type="protein sequence ID" value="CAG7687450.1"/>
    <property type="molecule type" value="Genomic_DNA"/>
</dbReference>
<organism evidence="1 2">
    <name type="scientific">Allacma fusca</name>
    <dbReference type="NCBI Taxonomy" id="39272"/>
    <lineage>
        <taxon>Eukaryota</taxon>
        <taxon>Metazoa</taxon>
        <taxon>Ecdysozoa</taxon>
        <taxon>Arthropoda</taxon>
        <taxon>Hexapoda</taxon>
        <taxon>Collembola</taxon>
        <taxon>Symphypleona</taxon>
        <taxon>Sminthuridae</taxon>
        <taxon>Allacma</taxon>
    </lineage>
</organism>
<evidence type="ECO:0000313" key="2">
    <source>
        <dbReference type="Proteomes" id="UP000708208"/>
    </source>
</evidence>
<dbReference type="Proteomes" id="UP000708208">
    <property type="component" value="Unassembled WGS sequence"/>
</dbReference>
<gene>
    <name evidence="1" type="ORF">AFUS01_LOCUS3293</name>
</gene>
<name>A0A8J2J9R2_9HEXA</name>
<comment type="caution">
    <text evidence="1">The sequence shown here is derived from an EMBL/GenBank/DDBJ whole genome shotgun (WGS) entry which is preliminary data.</text>
</comment>
<proteinExistence type="predicted"/>
<accession>A0A8J2J9R2</accession>
<protein>
    <submittedName>
        <fullName evidence="1">Uncharacterized protein</fullName>
    </submittedName>
</protein>
<dbReference type="AlphaFoldDB" id="A0A8J2J9R2"/>
<sequence length="107" mass="12480">MLIFKITQNIMKRRHDGGVEPREEISAAKKAKTAKLLDKYPVVKFQNQHNRTEIESYLEKNMTLKTKLPASSKKKQRTPVFKKRLLSYVDKSTQTIQLKNCKCSCDH</sequence>